<dbReference type="Proteomes" id="UP000821853">
    <property type="component" value="Chromosome 4"/>
</dbReference>
<dbReference type="VEuPathDB" id="VectorBase:HLOH_059903"/>
<proteinExistence type="predicted"/>
<reference evidence="1 2" key="1">
    <citation type="journal article" date="2020" name="Cell">
        <title>Large-Scale Comparative Analyses of Tick Genomes Elucidate Their Genetic Diversity and Vector Capacities.</title>
        <authorList>
            <consortium name="Tick Genome and Microbiome Consortium (TIGMIC)"/>
            <person name="Jia N."/>
            <person name="Wang J."/>
            <person name="Shi W."/>
            <person name="Du L."/>
            <person name="Sun Y."/>
            <person name="Zhan W."/>
            <person name="Jiang J.F."/>
            <person name="Wang Q."/>
            <person name="Zhang B."/>
            <person name="Ji P."/>
            <person name="Bell-Sakyi L."/>
            <person name="Cui X.M."/>
            <person name="Yuan T.T."/>
            <person name="Jiang B.G."/>
            <person name="Yang W.F."/>
            <person name="Lam T.T."/>
            <person name="Chang Q.C."/>
            <person name="Ding S.J."/>
            <person name="Wang X.J."/>
            <person name="Zhu J.G."/>
            <person name="Ruan X.D."/>
            <person name="Zhao L."/>
            <person name="Wei J.T."/>
            <person name="Ye R.Z."/>
            <person name="Que T.C."/>
            <person name="Du C.H."/>
            <person name="Zhou Y.H."/>
            <person name="Cheng J.X."/>
            <person name="Dai P.F."/>
            <person name="Guo W.B."/>
            <person name="Han X.H."/>
            <person name="Huang E.J."/>
            <person name="Li L.F."/>
            <person name="Wei W."/>
            <person name="Gao Y.C."/>
            <person name="Liu J.Z."/>
            <person name="Shao H.Z."/>
            <person name="Wang X."/>
            <person name="Wang C.C."/>
            <person name="Yang T.C."/>
            <person name="Huo Q.B."/>
            <person name="Li W."/>
            <person name="Chen H.Y."/>
            <person name="Chen S.E."/>
            <person name="Zhou L.G."/>
            <person name="Ni X.B."/>
            <person name="Tian J.H."/>
            <person name="Sheng Y."/>
            <person name="Liu T."/>
            <person name="Pan Y.S."/>
            <person name="Xia L.Y."/>
            <person name="Li J."/>
            <person name="Zhao F."/>
            <person name="Cao W.C."/>
        </authorList>
    </citation>
    <scope>NUCLEOTIDE SEQUENCE [LARGE SCALE GENOMIC DNA]</scope>
    <source>
        <strain evidence="1">HaeL-2018</strain>
    </source>
</reference>
<accession>A0A9J6GD89</accession>
<dbReference type="OrthoDB" id="6434279at2759"/>
<dbReference type="AlphaFoldDB" id="A0A9J6GD89"/>
<keyword evidence="2" id="KW-1185">Reference proteome</keyword>
<dbReference type="EMBL" id="JABSTR010000006">
    <property type="protein sequence ID" value="KAH9372356.1"/>
    <property type="molecule type" value="Genomic_DNA"/>
</dbReference>
<organism evidence="1 2">
    <name type="scientific">Haemaphysalis longicornis</name>
    <name type="common">Bush tick</name>
    <dbReference type="NCBI Taxonomy" id="44386"/>
    <lineage>
        <taxon>Eukaryota</taxon>
        <taxon>Metazoa</taxon>
        <taxon>Ecdysozoa</taxon>
        <taxon>Arthropoda</taxon>
        <taxon>Chelicerata</taxon>
        <taxon>Arachnida</taxon>
        <taxon>Acari</taxon>
        <taxon>Parasitiformes</taxon>
        <taxon>Ixodida</taxon>
        <taxon>Ixodoidea</taxon>
        <taxon>Ixodidae</taxon>
        <taxon>Haemaphysalinae</taxon>
        <taxon>Haemaphysalis</taxon>
    </lineage>
</organism>
<comment type="caution">
    <text evidence="1">The sequence shown here is derived from an EMBL/GenBank/DDBJ whole genome shotgun (WGS) entry which is preliminary data.</text>
</comment>
<gene>
    <name evidence="1" type="ORF">HPB48_014576</name>
</gene>
<protein>
    <submittedName>
        <fullName evidence="1">Uncharacterized protein</fullName>
    </submittedName>
</protein>
<evidence type="ECO:0000313" key="1">
    <source>
        <dbReference type="EMBL" id="KAH9372356.1"/>
    </source>
</evidence>
<dbReference type="OMA" id="YERMDRT"/>
<name>A0A9J6GD89_HAELO</name>
<evidence type="ECO:0000313" key="2">
    <source>
        <dbReference type="Proteomes" id="UP000821853"/>
    </source>
</evidence>
<sequence>MAYREVPQEITVASRFEMMYGRVPQGPLMILRKTWSGEWSPLTRLNKAAAEYLVGLRQQMSEAARAVYERMDRTHLAYAERYNMRARSKEFSEEEEVLVLERTSKKQMHLK</sequence>